<reference evidence="2 3" key="1">
    <citation type="submission" date="2016-08" db="EMBL/GenBank/DDBJ databases">
        <title>Draft genome sequence of Candidatus Piscirickettsia litoralis, from seawater.</title>
        <authorList>
            <person name="Wan X."/>
            <person name="Lee A.J."/>
            <person name="Hou S."/>
            <person name="Donachie S.P."/>
        </authorList>
    </citation>
    <scope>NUCLEOTIDE SEQUENCE [LARGE SCALE GENOMIC DNA]</scope>
    <source>
        <strain evidence="2 3">Y2</strain>
    </source>
</reference>
<dbReference type="PANTHER" id="PTHR45655">
    <property type="entry name" value="GUANYLATE CYCLASE SOLUBLE SUBUNIT BETA-2"/>
    <property type="match status" value="1"/>
</dbReference>
<dbReference type="RefSeq" id="WP_069311737.1">
    <property type="nucleotide sequence ID" value="NZ_MDTU01000001.1"/>
</dbReference>
<comment type="caution">
    <text evidence="2">The sequence shown here is derived from an EMBL/GenBank/DDBJ whole genome shotgun (WGS) entry which is preliminary data.</text>
</comment>
<gene>
    <name evidence="2" type="ORF">BGC07_01860</name>
</gene>
<proteinExistence type="predicted"/>
<sequence length="185" mass="20978">MKGAVFQAFAKFVEENFGDEFWEEVIEGVDPESDAIYVATKSYDDEELFKLVGFVCEKKELDILDAVESFGQYLFPILADKYSAFLKKGMSLKEFILSIDNVIHVEVRKLYPDAHLPTISYIENDDSNIAMNYSSPRKLCRLAIGLMRGAADYFKGEISINESQCMHMGSDACHINVEFISDPKL</sequence>
<feature type="domain" description="4-vinyl reductase 4VR" evidence="1">
    <location>
        <begin position="118"/>
        <end position="179"/>
    </location>
</feature>
<protein>
    <recommendedName>
        <fullName evidence="1">4-vinyl reductase 4VR domain-containing protein</fullName>
    </recommendedName>
</protein>
<dbReference type="Pfam" id="PF07700">
    <property type="entry name" value="HNOB"/>
    <property type="match status" value="1"/>
</dbReference>
<dbReference type="Gene3D" id="3.90.1520.10">
    <property type="entry name" value="H-NOX domain"/>
    <property type="match status" value="1"/>
</dbReference>
<dbReference type="SUPFAM" id="SSF111126">
    <property type="entry name" value="Ligand-binding domain in the NO signalling and Golgi transport"/>
    <property type="match status" value="1"/>
</dbReference>
<dbReference type="PANTHER" id="PTHR45655:SF13">
    <property type="entry name" value="SOLUBLE GUANYLATE CYCLASE GCY-32-RELATED"/>
    <property type="match status" value="1"/>
</dbReference>
<dbReference type="Proteomes" id="UP000094329">
    <property type="component" value="Unassembled WGS sequence"/>
</dbReference>
<dbReference type="InterPro" id="IPR011644">
    <property type="entry name" value="Heme_NO-bd"/>
</dbReference>
<keyword evidence="3" id="KW-1185">Reference proteome</keyword>
<dbReference type="InterPro" id="IPR024096">
    <property type="entry name" value="NO_sig/Golgi_transp_ligand-bd"/>
</dbReference>
<evidence type="ECO:0000313" key="2">
    <source>
        <dbReference type="EMBL" id="ODN41936.1"/>
    </source>
</evidence>
<accession>A0ABX2ZZA6</accession>
<organism evidence="2 3">
    <name type="scientific">Piscirickettsia litoralis</name>
    <dbReference type="NCBI Taxonomy" id="1891921"/>
    <lineage>
        <taxon>Bacteria</taxon>
        <taxon>Pseudomonadati</taxon>
        <taxon>Pseudomonadota</taxon>
        <taxon>Gammaproteobacteria</taxon>
        <taxon>Thiotrichales</taxon>
        <taxon>Piscirickettsiaceae</taxon>
        <taxon>Piscirickettsia</taxon>
    </lineage>
</organism>
<dbReference type="InterPro" id="IPR004096">
    <property type="entry name" value="V4R"/>
</dbReference>
<dbReference type="InterPro" id="IPR038158">
    <property type="entry name" value="H-NOX_domain_sf"/>
</dbReference>
<evidence type="ECO:0000313" key="3">
    <source>
        <dbReference type="Proteomes" id="UP000094329"/>
    </source>
</evidence>
<dbReference type="EMBL" id="MDTU01000001">
    <property type="protein sequence ID" value="ODN41936.1"/>
    <property type="molecule type" value="Genomic_DNA"/>
</dbReference>
<name>A0ABX2ZZA6_9GAMM</name>
<evidence type="ECO:0000259" key="1">
    <source>
        <dbReference type="SMART" id="SM00989"/>
    </source>
</evidence>
<dbReference type="SMART" id="SM00989">
    <property type="entry name" value="V4R"/>
    <property type="match status" value="1"/>
</dbReference>